<dbReference type="Proteomes" id="UP001565243">
    <property type="component" value="Unassembled WGS sequence"/>
</dbReference>
<dbReference type="RefSeq" id="WP_369896617.1">
    <property type="nucleotide sequence ID" value="NZ_JBGFFX010000017.1"/>
</dbReference>
<keyword evidence="1" id="KW-0175">Coiled coil</keyword>
<comment type="caution">
    <text evidence="3">The sequence shown here is derived from an EMBL/GenBank/DDBJ whole genome shotgun (WGS) entry which is preliminary data.</text>
</comment>
<sequence>MSTMAAGQAQDFGPDMGLIAEQIGLIAHGIAFCTKRVAGDDVFRARMERMGDEVTALAQDFERYAHREIADYDQLAEAAECNDRKMVALRLELNLLQGNVNRLNDELAATGKLHESALRAAENTGTQLRAEIQSLTARYQNELTQANGRANRADEERRAALTQNAELVSKLHKELNAHVDSRKLLQRTTREKDVLQAALDVVYKEHDAINGFTSDKVWKGLKNPRLSFYMHTFNYPLKYPHDPRDIDTPRFVNNLHFHINIRTTYGVDLVTRLDEWGMVQYQTLDLFKGEIPADLFNALISAHHEIVAIRNPHMKRFFDWAHTFPLTNLPGLTDANRSLLKKELEVSNLAQLGCCFTSDLMRLKGVGEATARKWRALAYEQGAAWMKEHGVVELEKTMTGITAAALPAPLASRPTKPKIGRSKKHRKGKR</sequence>
<gene>
    <name evidence="3" type="ORF">AB6T85_21475</name>
</gene>
<evidence type="ECO:0008006" key="5">
    <source>
        <dbReference type="Google" id="ProtNLM"/>
    </source>
</evidence>
<name>A0ABV4EDI9_9GAMM</name>
<reference evidence="3 4" key="1">
    <citation type="submission" date="2024-07" db="EMBL/GenBank/DDBJ databases">
        <authorList>
            <person name="Hebao G."/>
        </authorList>
    </citation>
    <scope>NUCLEOTIDE SEQUENCE [LARGE SCALE GENOMIC DNA]</scope>
    <source>
        <strain evidence="3 4">ACCC 02193</strain>
    </source>
</reference>
<proteinExistence type="predicted"/>
<feature type="compositionally biased region" description="Basic residues" evidence="2">
    <location>
        <begin position="415"/>
        <end position="430"/>
    </location>
</feature>
<protein>
    <recommendedName>
        <fullName evidence="5">RNA polymerase alpha subunit C-terminal domain-containing protein</fullName>
    </recommendedName>
</protein>
<feature type="coiled-coil region" evidence="1">
    <location>
        <begin position="86"/>
        <end position="156"/>
    </location>
</feature>
<evidence type="ECO:0000256" key="2">
    <source>
        <dbReference type="SAM" id="MobiDB-lite"/>
    </source>
</evidence>
<accession>A0ABV4EDI9</accession>
<evidence type="ECO:0000256" key="1">
    <source>
        <dbReference type="SAM" id="Coils"/>
    </source>
</evidence>
<keyword evidence="4" id="KW-1185">Reference proteome</keyword>
<organism evidence="3 4">
    <name type="scientific">Erwinia aeris</name>
    <dbReference type="NCBI Taxonomy" id="3239803"/>
    <lineage>
        <taxon>Bacteria</taxon>
        <taxon>Pseudomonadati</taxon>
        <taxon>Pseudomonadota</taxon>
        <taxon>Gammaproteobacteria</taxon>
        <taxon>Enterobacterales</taxon>
        <taxon>Erwiniaceae</taxon>
        <taxon>Erwinia</taxon>
    </lineage>
</organism>
<evidence type="ECO:0000313" key="4">
    <source>
        <dbReference type="Proteomes" id="UP001565243"/>
    </source>
</evidence>
<evidence type="ECO:0000313" key="3">
    <source>
        <dbReference type="EMBL" id="MEY8772986.1"/>
    </source>
</evidence>
<dbReference type="EMBL" id="JBGFFX010000017">
    <property type="protein sequence ID" value="MEY8772986.1"/>
    <property type="molecule type" value="Genomic_DNA"/>
</dbReference>
<feature type="region of interest" description="Disordered" evidence="2">
    <location>
        <begin position="406"/>
        <end position="430"/>
    </location>
</feature>